<reference evidence="2" key="1">
    <citation type="submission" date="2016-05" db="EMBL/GenBank/DDBJ databases">
        <authorList>
            <person name="Lavstsen T."/>
            <person name="Jespersen J.S."/>
        </authorList>
    </citation>
    <scope>NUCLEOTIDE SEQUENCE</scope>
    <source>
        <tissue evidence="2">Brain</tissue>
    </source>
</reference>
<sequence length="50" mass="5026">NKSVLLGLGGQSSPVRPCMSSSGKPLRPRPPASPSGTTRSSHGGSNSPPR</sequence>
<dbReference type="EMBL" id="HAEI01011646">
    <property type="protein sequence ID" value="SBS13874.1"/>
    <property type="molecule type" value="Transcribed_RNA"/>
</dbReference>
<reference evidence="2" key="2">
    <citation type="submission" date="2016-06" db="EMBL/GenBank/DDBJ databases">
        <title>The genome of a short-lived fish provides insights into sex chromosome evolution and the genetic control of aging.</title>
        <authorList>
            <person name="Reichwald K."/>
            <person name="Felder M."/>
            <person name="Petzold A."/>
            <person name="Koch P."/>
            <person name="Groth M."/>
            <person name="Platzer M."/>
        </authorList>
    </citation>
    <scope>NUCLEOTIDE SEQUENCE</scope>
    <source>
        <tissue evidence="2">Brain</tissue>
    </source>
</reference>
<name>A0A1A8S8K1_9TELE</name>
<feature type="region of interest" description="Disordered" evidence="1">
    <location>
        <begin position="1"/>
        <end position="50"/>
    </location>
</feature>
<feature type="compositionally biased region" description="Polar residues" evidence="1">
    <location>
        <begin position="34"/>
        <end position="50"/>
    </location>
</feature>
<evidence type="ECO:0000256" key="1">
    <source>
        <dbReference type="SAM" id="MobiDB-lite"/>
    </source>
</evidence>
<proteinExistence type="predicted"/>
<gene>
    <name evidence="2" type="primary">SLC8A2A</name>
</gene>
<organism evidence="2">
    <name type="scientific">Nothobranchius rachovii</name>
    <name type="common">bluefin notho</name>
    <dbReference type="NCBI Taxonomy" id="451742"/>
    <lineage>
        <taxon>Eukaryota</taxon>
        <taxon>Metazoa</taxon>
        <taxon>Chordata</taxon>
        <taxon>Craniata</taxon>
        <taxon>Vertebrata</taxon>
        <taxon>Euteleostomi</taxon>
        <taxon>Actinopterygii</taxon>
        <taxon>Neopterygii</taxon>
        <taxon>Teleostei</taxon>
        <taxon>Neoteleostei</taxon>
        <taxon>Acanthomorphata</taxon>
        <taxon>Ovalentaria</taxon>
        <taxon>Atherinomorphae</taxon>
        <taxon>Cyprinodontiformes</taxon>
        <taxon>Nothobranchiidae</taxon>
        <taxon>Nothobranchius</taxon>
    </lineage>
</organism>
<feature type="non-terminal residue" evidence="2">
    <location>
        <position position="1"/>
    </location>
</feature>
<accession>A0A1A8S8K1</accession>
<feature type="compositionally biased region" description="Polar residues" evidence="1">
    <location>
        <begin position="11"/>
        <end position="23"/>
    </location>
</feature>
<protein>
    <submittedName>
        <fullName evidence="2">Solute carrier family 8 (Sodium-calcium exchanger), member 2a</fullName>
    </submittedName>
</protein>
<dbReference type="AlphaFoldDB" id="A0A1A8S8K1"/>
<feature type="non-terminal residue" evidence="2">
    <location>
        <position position="50"/>
    </location>
</feature>
<evidence type="ECO:0000313" key="2">
    <source>
        <dbReference type="EMBL" id="SBS13874.1"/>
    </source>
</evidence>